<feature type="region of interest" description="Disordered" evidence="2">
    <location>
        <begin position="405"/>
        <end position="456"/>
    </location>
</feature>
<keyword evidence="1" id="KW-0175">Coiled coil</keyword>
<feature type="compositionally biased region" description="Basic residues" evidence="2">
    <location>
        <begin position="28"/>
        <end position="50"/>
    </location>
</feature>
<sequence length="481" mass="54056">MAKKKHEVSSDPNFADPEFIPSNDATKKARTAKRKTPARKKGRPRKTTKTKTKEILRSEGIKARKDVKSKNQEIEKLEDEVRVLRAALREKSTDEHAIDDKAIQNKFEDIITGAYSWTRNYSCDCPVSEQVVGHLKEYALLSNPEWLNCREEDLVEMARLPFGSNIFLNALLMRFLYESVIFNPFAAPSKSLIQGRAILEDNYTPGPPKFSMMLQQLAGQFRNSDSYGAAKWVSHTLKMIYPSQAGSLDYQRTLRSQKFYIDSAHGFFSSLGDCLIRKDIDVSKSKAELISLLKKADELRIDIWKQSFDIRPHLLGSIKLGEGFQPDSNIMQAHCSVPQDLAPGARLWMAVTPAVAAYWLNSVGEEQSKVWAKAVVWAGNPNEVEMVEDSDERPDEISIIDIDQDRLETKGESATDPKKNQPTATLPEVKMESIESSDSSTVPKMEDGPEPVSKGFMEGLVDKSVKLESEDPIQVIVDLKA</sequence>
<feature type="coiled-coil region" evidence="1">
    <location>
        <begin position="60"/>
        <end position="94"/>
    </location>
</feature>
<proteinExistence type="predicted"/>
<name>A0A443I4Y2_BYSSP</name>
<protein>
    <submittedName>
        <fullName evidence="3">Uncharacterized protein</fullName>
    </submittedName>
</protein>
<comment type="caution">
    <text evidence="3">The sequence shown here is derived from an EMBL/GenBank/DDBJ whole genome shotgun (WGS) entry which is preliminary data.</text>
</comment>
<dbReference type="Proteomes" id="UP000283841">
    <property type="component" value="Unassembled WGS sequence"/>
</dbReference>
<evidence type="ECO:0000313" key="3">
    <source>
        <dbReference type="EMBL" id="RWQ99112.1"/>
    </source>
</evidence>
<dbReference type="OrthoDB" id="10437919at2759"/>
<dbReference type="RefSeq" id="XP_028488757.1">
    <property type="nucleotide sequence ID" value="XM_028632213.1"/>
</dbReference>
<dbReference type="AlphaFoldDB" id="A0A443I4Y2"/>
<feature type="region of interest" description="Disordered" evidence="2">
    <location>
        <begin position="1"/>
        <end position="59"/>
    </location>
</feature>
<organism evidence="3 4">
    <name type="scientific">Byssochlamys spectabilis</name>
    <name type="common">Paecilomyces variotii</name>
    <dbReference type="NCBI Taxonomy" id="264951"/>
    <lineage>
        <taxon>Eukaryota</taxon>
        <taxon>Fungi</taxon>
        <taxon>Dikarya</taxon>
        <taxon>Ascomycota</taxon>
        <taxon>Pezizomycotina</taxon>
        <taxon>Eurotiomycetes</taxon>
        <taxon>Eurotiomycetidae</taxon>
        <taxon>Eurotiales</taxon>
        <taxon>Thermoascaceae</taxon>
        <taxon>Paecilomyces</taxon>
    </lineage>
</organism>
<dbReference type="VEuPathDB" id="FungiDB:C8Q69DRAFT_494508"/>
<reference evidence="3 4" key="1">
    <citation type="journal article" date="2018" name="Front. Microbiol.">
        <title>Genomic and genetic insights into a cosmopolitan fungus, Paecilomyces variotii (Eurotiales).</title>
        <authorList>
            <person name="Urquhart A.S."/>
            <person name="Mondo S.J."/>
            <person name="Makela M.R."/>
            <person name="Hane J.K."/>
            <person name="Wiebenga A."/>
            <person name="He G."/>
            <person name="Mihaltcheva S."/>
            <person name="Pangilinan J."/>
            <person name="Lipzen A."/>
            <person name="Barry K."/>
            <person name="de Vries R.P."/>
            <person name="Grigoriev I.V."/>
            <person name="Idnurm A."/>
        </authorList>
    </citation>
    <scope>NUCLEOTIDE SEQUENCE [LARGE SCALE GENOMIC DNA]</scope>
    <source>
        <strain evidence="3 4">CBS 101075</strain>
    </source>
</reference>
<dbReference type="EMBL" id="RCNU01000001">
    <property type="protein sequence ID" value="RWQ99112.1"/>
    <property type="molecule type" value="Genomic_DNA"/>
</dbReference>
<evidence type="ECO:0000313" key="4">
    <source>
        <dbReference type="Proteomes" id="UP000283841"/>
    </source>
</evidence>
<accession>A0A443I4Y2</accession>
<gene>
    <name evidence="3" type="ORF">C8Q69DRAFT_494508</name>
</gene>
<keyword evidence="4" id="KW-1185">Reference proteome</keyword>
<evidence type="ECO:0000256" key="1">
    <source>
        <dbReference type="SAM" id="Coils"/>
    </source>
</evidence>
<dbReference type="GeneID" id="39601490"/>
<feature type="compositionally biased region" description="Basic and acidic residues" evidence="2">
    <location>
        <begin position="405"/>
        <end position="419"/>
    </location>
</feature>
<evidence type="ECO:0000256" key="2">
    <source>
        <dbReference type="SAM" id="MobiDB-lite"/>
    </source>
</evidence>